<dbReference type="Pfam" id="PF04296">
    <property type="entry name" value="YlxR"/>
    <property type="match status" value="1"/>
</dbReference>
<dbReference type="PANTHER" id="PTHR34215">
    <property type="entry name" value="BLL0784 PROTEIN"/>
    <property type="match status" value="1"/>
</dbReference>
<evidence type="ECO:0000313" key="2">
    <source>
        <dbReference type="EMBL" id="PKR78661.1"/>
    </source>
</evidence>
<dbReference type="EMBL" id="PJNH01000001">
    <property type="protein sequence ID" value="PKR78661.1"/>
    <property type="molecule type" value="Genomic_DNA"/>
</dbReference>
<dbReference type="SUPFAM" id="SSF64376">
    <property type="entry name" value="YlxR-like"/>
    <property type="match status" value="1"/>
</dbReference>
<dbReference type="InterPro" id="IPR007393">
    <property type="entry name" value="YlxR_dom"/>
</dbReference>
<evidence type="ECO:0000313" key="3">
    <source>
        <dbReference type="Proteomes" id="UP000243524"/>
    </source>
</evidence>
<comment type="caution">
    <text evidence="2">The sequence shown here is derived from an EMBL/GenBank/DDBJ whole genome shotgun (WGS) entry which is preliminary data.</text>
</comment>
<name>A0A2I0QWE2_9BACI</name>
<keyword evidence="3" id="KW-1185">Reference proteome</keyword>
<gene>
    <name evidence="2" type="ORF">CEY16_02575</name>
</gene>
<dbReference type="InterPro" id="IPR035931">
    <property type="entry name" value="YlxR-like_sf"/>
</dbReference>
<dbReference type="OrthoDB" id="9813251at2"/>
<dbReference type="CDD" id="cd00279">
    <property type="entry name" value="YlxR"/>
    <property type="match status" value="1"/>
</dbReference>
<dbReference type="Gene3D" id="3.30.1230.10">
    <property type="entry name" value="YlxR-like"/>
    <property type="match status" value="1"/>
</dbReference>
<dbReference type="Proteomes" id="UP000243524">
    <property type="component" value="Unassembled WGS sequence"/>
</dbReference>
<evidence type="ECO:0000259" key="1">
    <source>
        <dbReference type="Pfam" id="PF04296"/>
    </source>
</evidence>
<dbReference type="RefSeq" id="WP_101330404.1">
    <property type="nucleotide sequence ID" value="NZ_PJNH01000001.1"/>
</dbReference>
<accession>A0A2I0QWE2</accession>
<reference evidence="2 3" key="1">
    <citation type="submission" date="2017-06" db="EMBL/GenBank/DDBJ databases">
        <title>the draft geome sequence of Illustriluteabacillus marina B3227.</title>
        <authorList>
            <person name="He R.-H."/>
            <person name="Du Z.-J."/>
        </authorList>
    </citation>
    <scope>NUCLEOTIDE SEQUENCE [LARGE SCALE GENOMIC DNA]</scope>
    <source>
        <strain evidence="2 3">B3227</strain>
    </source>
</reference>
<dbReference type="InterPro" id="IPR037465">
    <property type="entry name" value="YlxR"/>
</dbReference>
<protein>
    <submittedName>
        <fullName evidence="2">DUF448 domain-containing protein</fullName>
    </submittedName>
</protein>
<dbReference type="AlphaFoldDB" id="A0A2I0QWE2"/>
<sequence length="88" mass="10283">MTKRKKEPLRKCVVTQEMLPKKELIRIVKNKQGEVFVDESGKQNGRGAYIQRNRSVIEDAKQNRALQKHLKVKMDDSIYDDLLDRVGE</sequence>
<organism evidence="2 3">
    <name type="scientific">Halalkalibacillus sediminis</name>
    <dbReference type="NCBI Taxonomy" id="2018042"/>
    <lineage>
        <taxon>Bacteria</taxon>
        <taxon>Bacillati</taxon>
        <taxon>Bacillota</taxon>
        <taxon>Bacilli</taxon>
        <taxon>Bacillales</taxon>
        <taxon>Bacillaceae</taxon>
        <taxon>Halalkalibacillus</taxon>
    </lineage>
</organism>
<proteinExistence type="predicted"/>
<dbReference type="PANTHER" id="PTHR34215:SF1">
    <property type="entry name" value="YLXR DOMAIN-CONTAINING PROTEIN"/>
    <property type="match status" value="1"/>
</dbReference>
<dbReference type="NCBIfam" id="NF047356">
    <property type="entry name" value="RNA_bind_RnpM"/>
    <property type="match status" value="1"/>
</dbReference>
<feature type="domain" description="YlxR" evidence="1">
    <location>
        <begin position="10"/>
        <end position="82"/>
    </location>
</feature>